<evidence type="ECO:0000256" key="4">
    <source>
        <dbReference type="ARBA" id="ARBA00023239"/>
    </source>
</evidence>
<protein>
    <submittedName>
        <fullName evidence="6">GFA family protein</fullName>
    </submittedName>
</protein>
<dbReference type="Proteomes" id="UP001220530">
    <property type="component" value="Chromosome"/>
</dbReference>
<dbReference type="Pfam" id="PF04828">
    <property type="entry name" value="GFA"/>
    <property type="match status" value="1"/>
</dbReference>
<reference evidence="6 7" key="1">
    <citation type="submission" date="2023-02" db="EMBL/GenBank/DDBJ databases">
        <title>Devosia algicola sp. nov., isolated from the phycosphere of marine algae.</title>
        <authorList>
            <person name="Kim J.M."/>
            <person name="Lee J.K."/>
            <person name="Choi B.J."/>
            <person name="Bayburt H."/>
            <person name="Jeon C.O."/>
        </authorList>
    </citation>
    <scope>NUCLEOTIDE SEQUENCE [LARGE SCALE GENOMIC DNA]</scope>
    <source>
        <strain evidence="6 7">G20-9</strain>
    </source>
</reference>
<name>A0ABY7YSA7_9HYPH</name>
<dbReference type="RefSeq" id="WP_282220511.1">
    <property type="nucleotide sequence ID" value="NZ_CP118246.1"/>
</dbReference>
<keyword evidence="2" id="KW-0479">Metal-binding</keyword>
<dbReference type="PROSITE" id="PS51891">
    <property type="entry name" value="CENP_V_GFA"/>
    <property type="match status" value="1"/>
</dbReference>
<evidence type="ECO:0000256" key="1">
    <source>
        <dbReference type="ARBA" id="ARBA00005495"/>
    </source>
</evidence>
<sequence>MGDLGEAQLSGGCLCGTVRYSVADAFEYAANCHCANCRRATGSAFKPFGGIRAGLFALIAGKDSLLIYGDPLASHDVHCGKCGSLIYSLVREQAYVHIPLGTLADAPTMRPTAHIFVGSKAPWYEISDGLAQYEEHAP</sequence>
<dbReference type="EMBL" id="CP118246">
    <property type="protein sequence ID" value="WDR04126.1"/>
    <property type="molecule type" value="Genomic_DNA"/>
</dbReference>
<gene>
    <name evidence="6" type="ORF">PSQ19_09050</name>
</gene>
<comment type="similarity">
    <text evidence="1">Belongs to the Gfa family.</text>
</comment>
<dbReference type="InterPro" id="IPR006913">
    <property type="entry name" value="CENP-V/GFA"/>
</dbReference>
<dbReference type="PANTHER" id="PTHR33337">
    <property type="entry name" value="GFA DOMAIN-CONTAINING PROTEIN"/>
    <property type="match status" value="1"/>
</dbReference>
<dbReference type="InterPro" id="IPR011057">
    <property type="entry name" value="Mss4-like_sf"/>
</dbReference>
<evidence type="ECO:0000256" key="3">
    <source>
        <dbReference type="ARBA" id="ARBA00022833"/>
    </source>
</evidence>
<evidence type="ECO:0000313" key="6">
    <source>
        <dbReference type="EMBL" id="WDR04126.1"/>
    </source>
</evidence>
<dbReference type="PANTHER" id="PTHR33337:SF40">
    <property type="entry name" value="CENP-V_GFA DOMAIN-CONTAINING PROTEIN-RELATED"/>
    <property type="match status" value="1"/>
</dbReference>
<dbReference type="Gene3D" id="3.90.1590.10">
    <property type="entry name" value="glutathione-dependent formaldehyde- activating enzyme (gfa)"/>
    <property type="match status" value="1"/>
</dbReference>
<keyword evidence="3" id="KW-0862">Zinc</keyword>
<organism evidence="6 7">
    <name type="scientific">Devosia algicola</name>
    <dbReference type="NCBI Taxonomy" id="3026418"/>
    <lineage>
        <taxon>Bacteria</taxon>
        <taxon>Pseudomonadati</taxon>
        <taxon>Pseudomonadota</taxon>
        <taxon>Alphaproteobacteria</taxon>
        <taxon>Hyphomicrobiales</taxon>
        <taxon>Devosiaceae</taxon>
        <taxon>Devosia</taxon>
    </lineage>
</organism>
<keyword evidence="4" id="KW-0456">Lyase</keyword>
<evidence type="ECO:0000256" key="2">
    <source>
        <dbReference type="ARBA" id="ARBA00022723"/>
    </source>
</evidence>
<evidence type="ECO:0000313" key="7">
    <source>
        <dbReference type="Proteomes" id="UP001220530"/>
    </source>
</evidence>
<proteinExistence type="inferred from homology"/>
<feature type="domain" description="CENP-V/GFA" evidence="5">
    <location>
        <begin position="9"/>
        <end position="125"/>
    </location>
</feature>
<keyword evidence="7" id="KW-1185">Reference proteome</keyword>
<evidence type="ECO:0000259" key="5">
    <source>
        <dbReference type="PROSITE" id="PS51891"/>
    </source>
</evidence>
<dbReference type="SUPFAM" id="SSF51316">
    <property type="entry name" value="Mss4-like"/>
    <property type="match status" value="1"/>
</dbReference>
<accession>A0ABY7YSA7</accession>